<dbReference type="SUPFAM" id="SSF63825">
    <property type="entry name" value="YWTD domain"/>
    <property type="match status" value="1"/>
</dbReference>
<keyword evidence="2" id="KW-1015">Disulfide bond</keyword>
<dbReference type="InterPro" id="IPR006558">
    <property type="entry name" value="LamG-like"/>
</dbReference>
<dbReference type="SUPFAM" id="SSF49899">
    <property type="entry name" value="Concanavalin A-like lectins/glucanases"/>
    <property type="match status" value="1"/>
</dbReference>
<feature type="compositionally biased region" description="Low complexity" evidence="3">
    <location>
        <begin position="378"/>
        <end position="395"/>
    </location>
</feature>
<accession>A0A6C0HS77</accession>
<dbReference type="Pfam" id="PF00041">
    <property type="entry name" value="fn3"/>
    <property type="match status" value="1"/>
</dbReference>
<feature type="region of interest" description="Disordered" evidence="3">
    <location>
        <begin position="378"/>
        <end position="401"/>
    </location>
</feature>
<feature type="domain" description="Fibronectin type-III" evidence="4">
    <location>
        <begin position="22"/>
        <end position="106"/>
    </location>
</feature>
<dbReference type="Pfam" id="PF21722">
    <property type="entry name" value="Gly_rich_2"/>
    <property type="match status" value="3"/>
</dbReference>
<dbReference type="SUPFAM" id="SSF49265">
    <property type="entry name" value="Fibronectin type III"/>
    <property type="match status" value="3"/>
</dbReference>
<keyword evidence="1" id="KW-0732">Signal</keyword>
<evidence type="ECO:0000256" key="2">
    <source>
        <dbReference type="ARBA" id="ARBA00023157"/>
    </source>
</evidence>
<dbReference type="InterPro" id="IPR013783">
    <property type="entry name" value="Ig-like_fold"/>
</dbReference>
<dbReference type="InterPro" id="IPR003961">
    <property type="entry name" value="FN3_dom"/>
</dbReference>
<dbReference type="EMBL" id="MN740010">
    <property type="protein sequence ID" value="QHT83578.1"/>
    <property type="molecule type" value="Genomic_DNA"/>
</dbReference>
<reference evidence="5" key="1">
    <citation type="journal article" date="2020" name="Nature">
        <title>Giant virus diversity and host interactions through global metagenomics.</title>
        <authorList>
            <person name="Schulz F."/>
            <person name="Roux S."/>
            <person name="Paez-Espino D."/>
            <person name="Jungbluth S."/>
            <person name="Walsh D.A."/>
            <person name="Denef V.J."/>
            <person name="McMahon K.D."/>
            <person name="Konstantinidis K.T."/>
            <person name="Eloe-Fadrosh E.A."/>
            <person name="Kyrpides N.C."/>
            <person name="Woyke T."/>
        </authorList>
    </citation>
    <scope>NUCLEOTIDE SEQUENCE</scope>
    <source>
        <strain evidence="5">GVMAG-M-3300023184-168</strain>
    </source>
</reference>
<dbReference type="InterPro" id="IPR013320">
    <property type="entry name" value="ConA-like_dom_sf"/>
</dbReference>
<sequence length="2217" mass="221411">MFSSVGTCSSSSVQTATVGIQPPTNLFVTNVGASTITISFTPSTSFFVTNYIATTNTGAQAISTGSPITITGLKSGTTYTTTIIAVNNNGVFSGDSFSVSATTISSNILSLSVVNFQSSDITGTSTTGSSLYNVYVFKNTGISYTINYNFIGTVTIYVLAVGGGGAGGCNGGGGGGAGGVIMLPVSIPTGTGTITISVGAGGLVTSANGNGVSGSNTTVTFSSQTSYNITAGGGASGGNYGSASVNSNNNASGGGGGLASALTNANINPSGSILSSYIYANAGGGQDGNGAQGGGGGAGTSGRAGSSTVSPAGGNGIQCTLDGIKDFSPSGTSYGTYYWGGGGGGSISNTSTVSGGNGGLGGGGGGVQFSASLPGGSAGGSALNSGGAGQNNNGAPGNGGANTGGGGGGSYNNSNSRSAGGSGIVIIAFTGTPSASSINTGIPSPPTVTSIVSTTTTLTINYAQQTNVTTGSTYSLYNGSTIYGTATYPATSISLTNLAPNTQYPFFLTATNAYGTSLPTKIIGLTNPTNFVYQLVSASSSSILLNILNTGSNTSIFNTMSVLPLNIFNPITITNSSTSNFTINNTISNTNYLINNVLSNFSGAVNQIFGQNTNTSTLVTIASGATKPAFNYYGQYICVGCYGNGIYVSTNSGGTFNKIITDSNASQSAMSDTGQYMYVACNNIGRVYYSSNYGTSFTAVSLGSNITSIACSISGINVFVTDSTNGGIYYSTNFGVTWSSIVTIAANVNNIICNIAGSIAYFTSTSTGKAYSYNLSTTTTTQYSPGGVSNVSGIAVSLNGQYIYITTYGGLCYTSNDAGVSFTAVLTTYLPSGNYSGIVCDTTGQYVYIHNSTTTFYCSSDYGATFSSVTLNSASSSISINSNSTFLGITSGSGLYISTNSYFYNSSASNNFPIIDASFNIPSQTTNGFTYYVNSGFIKSTGFNYSSIPGWSINYSNAAVAIANGSNTFFTATMPSGTFQAIVVQVNGTYTTTPYCMLSQVLTFNNTGNYNLTFSTIPKAITDPSYINLNAMINNFSTSTTLANSITSWNSVTMPFTISSPGNYAMNFYYSVPVTYLNTAINSSISLTNINIIPVFNPPTNLRIVSLTTSSVVLSFVDSSCGGIFPTSYTSNFGTGSGTSSAYTITGLTYNTSYPITLVANYPAGYYLTGYSPVVSSSPSVPITVVTSPIKPILTLSSITATTMIFTITNILFAPPTISASSTPGYTYSIGTGLTNGVSYNVYFFTSSTITPLTTTYTLNYNCNSFNYCYVFAVGGGGSGSSYAGAGGGGGGVVMMPVTLPSGSTTITASVGSGGAASGGNALGNRGYNSYVNFSSVSSSNVIAYGGGYGSGGNPTVSASSGGSGGGGDNGAGNGLNGTGNNIGNNFANSGAVFNSSAGQNGGGGGGAGGSPPSAVNYGGPGIICNLPGIKDYIPIGKSNLGSYYWAGGGGGSVNGSYNQNGGIGGGGGGANPSTGTSQLGGTGYNNGGAGATSNGAGGAGGINTGGGGGGAWNGIGGAGGSGIVAIAFPILKESFVVRNYNFASPVVSSNSASTLNTIPTGWSVTGSGSYYILNGTGGATYNLNACPYGQFFYTTTTTTVVLSQIISLYSAIYTISFSAAVLSTFTGSFTITIGSNTYTSRLTNSNIYWNTYTWDFMNSAAGTYNLTFTFNCPVGITQIMVYPAVSQSIENTNNMSFLVVGGGGGGSAGGGGGGGVVYNLGLSIPSGTIFIATVGTGGSGGNPNSGIGSTGNDSSLVYSSNTIIAKGGGGGAANASTGIGNSGGSGGGGTYSVNTPGPAGGSSIQQSYSGCNVYGNSGGNSGNFNASPYPSGGGGGAGSIGGNGTSTTVAGNGGAGVLIPITGSYYGGGGGGSFSVTGGVTAGLGGSGGGAAGTINSTVYSGTANTGGGGGGALQSVTAGGAGGSGVIIISVPTSTFNSSNFSGSGTYITSVSGTNTIITFTSGITSYATGSTLNVPPLLGPTYVTTSLIINLDSTLGVTGSTWTDQTANAFNYTFYNNTNFTTTNITTTTINGFQVISLNGSTNFLWRNSATGFGSNFLTSFTYEMWVYPTITKNATLIFEYGQNGFSGWSDDQLGLNSSGYFTSYVYSGSAIGNGVSTSAYLVNRWYHIANVYDKTANILYQYVNGSLSRQVSVTKSYPTTIWLSLCGNTGGGSYMNGTGYFQGYIGAFRGYNIALSSAQILQNYNGSKTVRYT</sequence>
<dbReference type="SMART" id="SM00560">
    <property type="entry name" value="LamGL"/>
    <property type="match status" value="1"/>
</dbReference>
<feature type="domain" description="Fibronectin type-III" evidence="4">
    <location>
        <begin position="1098"/>
        <end position="1190"/>
    </location>
</feature>
<dbReference type="Gene3D" id="2.60.40.10">
    <property type="entry name" value="Immunoglobulins"/>
    <property type="match status" value="2"/>
</dbReference>
<name>A0A6C0HS77_9ZZZZ</name>
<protein>
    <recommendedName>
        <fullName evidence="4">Fibronectin type-III domain-containing protein</fullName>
    </recommendedName>
</protein>
<dbReference type="PROSITE" id="PS50853">
    <property type="entry name" value="FN3"/>
    <property type="match status" value="3"/>
</dbReference>
<dbReference type="InterPro" id="IPR049304">
    <property type="entry name" value="Gly_rich_dom"/>
</dbReference>
<dbReference type="CDD" id="cd00063">
    <property type="entry name" value="FN3"/>
    <property type="match status" value="2"/>
</dbReference>
<evidence type="ECO:0000313" key="5">
    <source>
        <dbReference type="EMBL" id="QHT83578.1"/>
    </source>
</evidence>
<feature type="region of interest" description="Disordered" evidence="3">
    <location>
        <begin position="290"/>
        <end position="313"/>
    </location>
</feature>
<dbReference type="SUPFAM" id="SSF110296">
    <property type="entry name" value="Oligoxyloglucan reducing end-specific cellobiohydrolase"/>
    <property type="match status" value="1"/>
</dbReference>
<evidence type="ECO:0000256" key="3">
    <source>
        <dbReference type="SAM" id="MobiDB-lite"/>
    </source>
</evidence>
<evidence type="ECO:0000259" key="4">
    <source>
        <dbReference type="PROSITE" id="PS50853"/>
    </source>
</evidence>
<evidence type="ECO:0000256" key="1">
    <source>
        <dbReference type="ARBA" id="ARBA00022729"/>
    </source>
</evidence>
<dbReference type="SMART" id="SM00060">
    <property type="entry name" value="FN3"/>
    <property type="match status" value="2"/>
</dbReference>
<dbReference type="InterPro" id="IPR036116">
    <property type="entry name" value="FN3_sf"/>
</dbReference>
<feature type="compositionally biased region" description="Gly residues" evidence="3">
    <location>
        <begin position="290"/>
        <end position="302"/>
    </location>
</feature>
<dbReference type="Gene3D" id="2.120.10.30">
    <property type="entry name" value="TolB, C-terminal domain"/>
    <property type="match status" value="1"/>
</dbReference>
<feature type="domain" description="Fibronectin type-III" evidence="4">
    <location>
        <begin position="442"/>
        <end position="530"/>
    </location>
</feature>
<organism evidence="5">
    <name type="scientific">viral metagenome</name>
    <dbReference type="NCBI Taxonomy" id="1070528"/>
    <lineage>
        <taxon>unclassified sequences</taxon>
        <taxon>metagenomes</taxon>
        <taxon>organismal metagenomes</taxon>
    </lineage>
</organism>
<proteinExistence type="predicted"/>
<dbReference type="InterPro" id="IPR011042">
    <property type="entry name" value="6-blade_b-propeller_TolB-like"/>
</dbReference>